<evidence type="ECO:0000313" key="2">
    <source>
        <dbReference type="Proteomes" id="UP000246740"/>
    </source>
</evidence>
<evidence type="ECO:0000313" key="1">
    <source>
        <dbReference type="EMBL" id="PWY97411.1"/>
    </source>
</evidence>
<accession>A0A317XH60</accession>
<dbReference type="InParanoid" id="A0A317XH60"/>
<proteinExistence type="predicted"/>
<protein>
    <submittedName>
        <fullName evidence="1">Uncharacterized protein</fullName>
    </submittedName>
</protein>
<name>A0A317XH60_9BASI</name>
<keyword evidence="2" id="KW-1185">Reference proteome</keyword>
<dbReference type="AlphaFoldDB" id="A0A317XH60"/>
<organism evidence="1 2">
    <name type="scientific">Testicularia cyperi</name>
    <dbReference type="NCBI Taxonomy" id="1882483"/>
    <lineage>
        <taxon>Eukaryota</taxon>
        <taxon>Fungi</taxon>
        <taxon>Dikarya</taxon>
        <taxon>Basidiomycota</taxon>
        <taxon>Ustilaginomycotina</taxon>
        <taxon>Ustilaginomycetes</taxon>
        <taxon>Ustilaginales</taxon>
        <taxon>Anthracoideaceae</taxon>
        <taxon>Testicularia</taxon>
    </lineage>
</organism>
<dbReference type="Proteomes" id="UP000246740">
    <property type="component" value="Unassembled WGS sequence"/>
</dbReference>
<reference evidence="1 2" key="1">
    <citation type="journal article" date="2018" name="Mol. Biol. Evol.">
        <title>Broad Genomic Sampling Reveals a Smut Pathogenic Ancestry of the Fungal Clade Ustilaginomycotina.</title>
        <authorList>
            <person name="Kijpornyongpan T."/>
            <person name="Mondo S.J."/>
            <person name="Barry K."/>
            <person name="Sandor L."/>
            <person name="Lee J."/>
            <person name="Lipzen A."/>
            <person name="Pangilinan J."/>
            <person name="LaButti K."/>
            <person name="Hainaut M."/>
            <person name="Henrissat B."/>
            <person name="Grigoriev I.V."/>
            <person name="Spatafora J.W."/>
            <person name="Aime M.C."/>
        </authorList>
    </citation>
    <scope>NUCLEOTIDE SEQUENCE [LARGE SCALE GENOMIC DNA]</scope>
    <source>
        <strain evidence="1 2">MCA 3645</strain>
    </source>
</reference>
<gene>
    <name evidence="1" type="ORF">BCV70DRAFT_65506</name>
</gene>
<dbReference type="EMBL" id="KZ819208">
    <property type="protein sequence ID" value="PWY97411.1"/>
    <property type="molecule type" value="Genomic_DNA"/>
</dbReference>
<sequence>MRQAPTLSHPARAPSQPQKKVGLIVATGRVAQLCKSCGYLRHRIALHRIARSIGGKRGGNSEIGSRPCSLILRARDTTIDLTYYSTLMLAQQCLEAPVSPSCVKAYILTRRASHSAPPATVAQTCMSRSVAQSMTLQPCARAHLAAVVVRLGPCLG</sequence>